<keyword evidence="3" id="KW-0520">NAD</keyword>
<dbReference type="PROSITE" id="PS50104">
    <property type="entry name" value="TIR"/>
    <property type="match status" value="2"/>
</dbReference>
<evidence type="ECO:0000256" key="1">
    <source>
        <dbReference type="ARBA" id="ARBA00011982"/>
    </source>
</evidence>
<dbReference type="Proteomes" id="UP001187471">
    <property type="component" value="Unassembled WGS sequence"/>
</dbReference>
<proteinExistence type="predicted"/>
<gene>
    <name evidence="6" type="ORF">RJ640_024887</name>
</gene>
<dbReference type="SUPFAM" id="SSF52200">
    <property type="entry name" value="Toll/Interleukin receptor TIR domain"/>
    <property type="match status" value="2"/>
</dbReference>
<keyword evidence="2" id="KW-0378">Hydrolase</keyword>
<feature type="domain" description="TIR" evidence="5">
    <location>
        <begin position="5"/>
        <end position="171"/>
    </location>
</feature>
<evidence type="ECO:0000313" key="7">
    <source>
        <dbReference type="Proteomes" id="UP001187471"/>
    </source>
</evidence>
<keyword evidence="7" id="KW-1185">Reference proteome</keyword>
<sequence length="484" mass="54905">MAPNFSFDAFLSFNDDDLSSNFVDYLDGALEDAGFCSFKGRKTTTGENGNNSDLEKAKKESRISIIVFSKKYASSPFCLDELLEILEKKRSSGHGVIPVFYHVDPSEVRRQNGQLEKAFTKHEIHHKLKVTRWRAALAEFGSLVGKVFPSPDYASERNFIKAIVKETADKVIAHKKEEAKTTYQHTYDVFFHHEAEDYKLCVTETLANALVRSGFRIYRSGKDVERGENVTSQLERAMRMSRVSVLILSENYAFSTECLNLLLKIIEYKRTKGHVVLPVFTFATPYEVRTQTGPFAYAFASHKSRYGEDKVEEWKAALEEVASMAVTGFRDAGFNYRREQKTILNIVEDVANKLAHESSYLMEELDAIDAGSIQRGKGNIFPDKCPPGGANKVVLYTSGDQDDMQLMDDEAEVQRIVNRHGVAYEKRDISKGKNLMSELQDVVLRRTQNRVAVRLPALFVKGRHPTNMIDSIELPHENNKPEQQ</sequence>
<dbReference type="InterPro" id="IPR000157">
    <property type="entry name" value="TIR_dom"/>
</dbReference>
<comment type="catalytic activity">
    <reaction evidence="4">
        <text>NAD(+) + H2O = ADP-D-ribose + nicotinamide + H(+)</text>
        <dbReference type="Rhea" id="RHEA:16301"/>
        <dbReference type="ChEBI" id="CHEBI:15377"/>
        <dbReference type="ChEBI" id="CHEBI:15378"/>
        <dbReference type="ChEBI" id="CHEBI:17154"/>
        <dbReference type="ChEBI" id="CHEBI:57540"/>
        <dbReference type="ChEBI" id="CHEBI:57967"/>
        <dbReference type="EC" id="3.2.2.6"/>
    </reaction>
    <physiologicalReaction direction="left-to-right" evidence="4">
        <dbReference type="Rhea" id="RHEA:16302"/>
    </physiologicalReaction>
</comment>
<dbReference type="SMART" id="SM00255">
    <property type="entry name" value="TIR"/>
    <property type="match status" value="2"/>
</dbReference>
<dbReference type="AlphaFoldDB" id="A0AA88RCM9"/>
<dbReference type="PANTHER" id="PTHR32009:SF39">
    <property type="entry name" value="TIR DOMAIN-CONTAINING PROTEIN"/>
    <property type="match status" value="1"/>
</dbReference>
<protein>
    <recommendedName>
        <fullName evidence="1">ADP-ribosyl cyclase/cyclic ADP-ribose hydrolase</fullName>
        <ecNumber evidence="1">3.2.2.6</ecNumber>
    </recommendedName>
</protein>
<evidence type="ECO:0000256" key="2">
    <source>
        <dbReference type="ARBA" id="ARBA00022801"/>
    </source>
</evidence>
<comment type="caution">
    <text evidence="6">The sequence shown here is derived from an EMBL/GenBank/DDBJ whole genome shotgun (WGS) entry which is preliminary data.</text>
</comment>
<dbReference type="Gene3D" id="3.40.50.10140">
    <property type="entry name" value="Toll/interleukin-1 receptor homology (TIR) domain"/>
    <property type="match status" value="2"/>
</dbReference>
<evidence type="ECO:0000256" key="4">
    <source>
        <dbReference type="ARBA" id="ARBA00047304"/>
    </source>
</evidence>
<feature type="domain" description="TIR" evidence="5">
    <location>
        <begin position="185"/>
        <end position="354"/>
    </location>
</feature>
<dbReference type="GO" id="GO:0007165">
    <property type="term" value="P:signal transduction"/>
    <property type="evidence" value="ECO:0007669"/>
    <property type="project" value="InterPro"/>
</dbReference>
<evidence type="ECO:0000256" key="3">
    <source>
        <dbReference type="ARBA" id="ARBA00023027"/>
    </source>
</evidence>
<organism evidence="6 7">
    <name type="scientific">Escallonia rubra</name>
    <dbReference type="NCBI Taxonomy" id="112253"/>
    <lineage>
        <taxon>Eukaryota</taxon>
        <taxon>Viridiplantae</taxon>
        <taxon>Streptophyta</taxon>
        <taxon>Embryophyta</taxon>
        <taxon>Tracheophyta</taxon>
        <taxon>Spermatophyta</taxon>
        <taxon>Magnoliopsida</taxon>
        <taxon>eudicotyledons</taxon>
        <taxon>Gunneridae</taxon>
        <taxon>Pentapetalae</taxon>
        <taxon>asterids</taxon>
        <taxon>campanulids</taxon>
        <taxon>Escalloniales</taxon>
        <taxon>Escalloniaceae</taxon>
        <taxon>Escallonia</taxon>
    </lineage>
</organism>
<dbReference type="EMBL" id="JAVXUO010001019">
    <property type="protein sequence ID" value="KAK2986989.1"/>
    <property type="molecule type" value="Genomic_DNA"/>
</dbReference>
<accession>A0AA88RCM9</accession>
<dbReference type="InterPro" id="IPR035897">
    <property type="entry name" value="Toll_tir_struct_dom_sf"/>
</dbReference>
<dbReference type="PROSITE" id="PS51354">
    <property type="entry name" value="GLUTAREDOXIN_2"/>
    <property type="match status" value="1"/>
</dbReference>
<evidence type="ECO:0000259" key="5">
    <source>
        <dbReference type="PROSITE" id="PS50104"/>
    </source>
</evidence>
<evidence type="ECO:0000313" key="6">
    <source>
        <dbReference type="EMBL" id="KAK2986989.1"/>
    </source>
</evidence>
<dbReference type="PANTHER" id="PTHR32009">
    <property type="entry name" value="TMV RESISTANCE PROTEIN N-LIKE"/>
    <property type="match status" value="1"/>
</dbReference>
<name>A0AA88RCM9_9ASTE</name>
<dbReference type="Pfam" id="PF01582">
    <property type="entry name" value="TIR"/>
    <property type="match status" value="2"/>
</dbReference>
<dbReference type="EC" id="3.2.2.6" evidence="1"/>
<dbReference type="GO" id="GO:0061809">
    <property type="term" value="F:NAD+ nucleosidase activity, cyclic ADP-ribose generating"/>
    <property type="evidence" value="ECO:0007669"/>
    <property type="project" value="UniProtKB-EC"/>
</dbReference>
<reference evidence="6" key="1">
    <citation type="submission" date="2022-12" db="EMBL/GenBank/DDBJ databases">
        <title>Draft genome assemblies for two species of Escallonia (Escalloniales).</title>
        <authorList>
            <person name="Chanderbali A."/>
            <person name="Dervinis C."/>
            <person name="Anghel I."/>
            <person name="Soltis D."/>
            <person name="Soltis P."/>
            <person name="Zapata F."/>
        </authorList>
    </citation>
    <scope>NUCLEOTIDE SEQUENCE</scope>
    <source>
        <strain evidence="6">UCBG92.1500</strain>
        <tissue evidence="6">Leaf</tissue>
    </source>
</reference>